<sequence>MFPDFSNHGPSPATGQSLSQSASSEATNTMRTTCTYYIYQISYFYLCSTGYEPERTIAALAITMFRSHQTGQSRSRVTKSKPVRVITSDKMRHSKYAPTESFRYVSINWCAIGQDGFVTYKYKFRRDDPAPAPLMEEERARVENLKPASTGYEPEKIMAALAITMFPEATDPTKLDKAGAESSDEVQASSRNHKRQNAP</sequence>
<dbReference type="GO" id="GO:0016567">
    <property type="term" value="P:protein ubiquitination"/>
    <property type="evidence" value="ECO:0007669"/>
    <property type="project" value="TreeGrafter"/>
</dbReference>
<dbReference type="InterPro" id="IPR045134">
    <property type="entry name" value="UHRF1/2-like"/>
</dbReference>
<dbReference type="InParanoid" id="A0A3N4LZ58"/>
<dbReference type="PANTHER" id="PTHR14140:SF45">
    <property type="entry name" value="RING-TYPE E3 UBIQUITIN TRANSFERASE"/>
    <property type="match status" value="1"/>
</dbReference>
<feature type="region of interest" description="Disordered" evidence="1">
    <location>
        <begin position="1"/>
        <end position="24"/>
    </location>
</feature>
<evidence type="ECO:0000313" key="2">
    <source>
        <dbReference type="EMBL" id="RPB26422.1"/>
    </source>
</evidence>
<dbReference type="AlphaFoldDB" id="A0A3N4LZ58"/>
<protein>
    <submittedName>
        <fullName evidence="2">Uncharacterized protein</fullName>
    </submittedName>
</protein>
<dbReference type="Proteomes" id="UP000267821">
    <property type="component" value="Unassembled WGS sequence"/>
</dbReference>
<dbReference type="EMBL" id="ML121534">
    <property type="protein sequence ID" value="RPB26422.1"/>
    <property type="molecule type" value="Genomic_DNA"/>
</dbReference>
<feature type="region of interest" description="Disordered" evidence="1">
    <location>
        <begin position="172"/>
        <end position="199"/>
    </location>
</feature>
<reference evidence="2 3" key="1">
    <citation type="journal article" date="2018" name="Nat. Ecol. Evol.">
        <title>Pezizomycetes genomes reveal the molecular basis of ectomycorrhizal truffle lifestyle.</title>
        <authorList>
            <person name="Murat C."/>
            <person name="Payen T."/>
            <person name="Noel B."/>
            <person name="Kuo A."/>
            <person name="Morin E."/>
            <person name="Chen J."/>
            <person name="Kohler A."/>
            <person name="Krizsan K."/>
            <person name="Balestrini R."/>
            <person name="Da Silva C."/>
            <person name="Montanini B."/>
            <person name="Hainaut M."/>
            <person name="Levati E."/>
            <person name="Barry K.W."/>
            <person name="Belfiori B."/>
            <person name="Cichocki N."/>
            <person name="Clum A."/>
            <person name="Dockter R.B."/>
            <person name="Fauchery L."/>
            <person name="Guy J."/>
            <person name="Iotti M."/>
            <person name="Le Tacon F."/>
            <person name="Lindquist E.A."/>
            <person name="Lipzen A."/>
            <person name="Malagnac F."/>
            <person name="Mello A."/>
            <person name="Molinier V."/>
            <person name="Miyauchi S."/>
            <person name="Poulain J."/>
            <person name="Riccioni C."/>
            <person name="Rubini A."/>
            <person name="Sitrit Y."/>
            <person name="Splivallo R."/>
            <person name="Traeger S."/>
            <person name="Wang M."/>
            <person name="Zifcakova L."/>
            <person name="Wipf D."/>
            <person name="Zambonelli A."/>
            <person name="Paolocci F."/>
            <person name="Nowrousian M."/>
            <person name="Ottonello S."/>
            <person name="Baldrian P."/>
            <person name="Spatafora J.W."/>
            <person name="Henrissat B."/>
            <person name="Nagy L.G."/>
            <person name="Aury J.M."/>
            <person name="Wincker P."/>
            <person name="Grigoriev I.V."/>
            <person name="Bonfante P."/>
            <person name="Martin F.M."/>
        </authorList>
    </citation>
    <scope>NUCLEOTIDE SEQUENCE [LARGE SCALE GENOMIC DNA]</scope>
    <source>
        <strain evidence="2 3">ATCC MYA-4762</strain>
    </source>
</reference>
<dbReference type="Gene3D" id="2.30.280.10">
    <property type="entry name" value="SRA-YDG"/>
    <property type="match status" value="1"/>
</dbReference>
<proteinExistence type="predicted"/>
<evidence type="ECO:0000313" key="3">
    <source>
        <dbReference type="Proteomes" id="UP000267821"/>
    </source>
</evidence>
<accession>A0A3N4LZ58</accession>
<name>A0A3N4LZ58_9PEZI</name>
<dbReference type="SUPFAM" id="SSF88697">
    <property type="entry name" value="PUA domain-like"/>
    <property type="match status" value="1"/>
</dbReference>
<dbReference type="GO" id="GO:0061630">
    <property type="term" value="F:ubiquitin protein ligase activity"/>
    <property type="evidence" value="ECO:0007669"/>
    <property type="project" value="TreeGrafter"/>
</dbReference>
<organism evidence="2 3">
    <name type="scientific">Terfezia boudieri ATCC MYA-4762</name>
    <dbReference type="NCBI Taxonomy" id="1051890"/>
    <lineage>
        <taxon>Eukaryota</taxon>
        <taxon>Fungi</taxon>
        <taxon>Dikarya</taxon>
        <taxon>Ascomycota</taxon>
        <taxon>Pezizomycotina</taxon>
        <taxon>Pezizomycetes</taxon>
        <taxon>Pezizales</taxon>
        <taxon>Pezizaceae</taxon>
        <taxon>Terfezia</taxon>
    </lineage>
</organism>
<gene>
    <name evidence="2" type="ORF">L211DRAFT_899599</name>
</gene>
<dbReference type="PANTHER" id="PTHR14140">
    <property type="entry name" value="E3 UBIQUITIN-PROTEIN LIGASE UHRF-RELATED"/>
    <property type="match status" value="1"/>
</dbReference>
<dbReference type="GO" id="GO:0044027">
    <property type="term" value="P:negative regulation of gene expression via chromosomal CpG island methylation"/>
    <property type="evidence" value="ECO:0007669"/>
    <property type="project" value="TreeGrafter"/>
</dbReference>
<dbReference type="InterPro" id="IPR015947">
    <property type="entry name" value="PUA-like_sf"/>
</dbReference>
<evidence type="ECO:0000256" key="1">
    <source>
        <dbReference type="SAM" id="MobiDB-lite"/>
    </source>
</evidence>
<dbReference type="InterPro" id="IPR036987">
    <property type="entry name" value="SRA-YDG_sf"/>
</dbReference>
<feature type="compositionally biased region" description="Polar residues" evidence="1">
    <location>
        <begin position="13"/>
        <end position="24"/>
    </location>
</feature>
<keyword evidence="3" id="KW-1185">Reference proteome</keyword>
<dbReference type="OrthoDB" id="2270193at2759"/>
<dbReference type="STRING" id="1051890.A0A3N4LZ58"/>